<organism evidence="1 2">
    <name type="scientific">Portunus trituberculatus</name>
    <name type="common">Swimming crab</name>
    <name type="synonym">Neptunus trituberculatus</name>
    <dbReference type="NCBI Taxonomy" id="210409"/>
    <lineage>
        <taxon>Eukaryota</taxon>
        <taxon>Metazoa</taxon>
        <taxon>Ecdysozoa</taxon>
        <taxon>Arthropoda</taxon>
        <taxon>Crustacea</taxon>
        <taxon>Multicrustacea</taxon>
        <taxon>Malacostraca</taxon>
        <taxon>Eumalacostraca</taxon>
        <taxon>Eucarida</taxon>
        <taxon>Decapoda</taxon>
        <taxon>Pleocyemata</taxon>
        <taxon>Brachyura</taxon>
        <taxon>Eubrachyura</taxon>
        <taxon>Portunoidea</taxon>
        <taxon>Portunidae</taxon>
        <taxon>Portuninae</taxon>
        <taxon>Portunus</taxon>
    </lineage>
</organism>
<sequence length="220" mass="24610">MIAFLSADSRPLVIVFWDIFHSCFLEKLQHGGLALFLGKFFLHHCVAEELCGVQFENAIGPNHFSATQLHPLQLVQNEAMQIISGCPRTAQIEVLRAELHLLSIMCRVQEITCRKVSRMLCTGSDFLKGSLTPLYHDPWTHTTPYLRKILGVLTSVGVAEACINVMSLLQPAWNPHHVSVDIRSLHQLFNPPPPMDCDLINRWVDLIHTLGGAGATVHFT</sequence>
<comment type="caution">
    <text evidence="1">The sequence shown here is derived from an EMBL/GenBank/DDBJ whole genome shotgun (WGS) entry which is preliminary data.</text>
</comment>
<dbReference type="OrthoDB" id="6379915at2759"/>
<name>A0A5B7HIB2_PORTR</name>
<accession>A0A5B7HIB2</accession>
<proteinExistence type="predicted"/>
<dbReference type="EMBL" id="VSRR010029801">
    <property type="protein sequence ID" value="MPC69666.1"/>
    <property type="molecule type" value="Genomic_DNA"/>
</dbReference>
<evidence type="ECO:0000313" key="1">
    <source>
        <dbReference type="EMBL" id="MPC69666.1"/>
    </source>
</evidence>
<reference evidence="1 2" key="1">
    <citation type="submission" date="2019-05" db="EMBL/GenBank/DDBJ databases">
        <title>Another draft genome of Portunus trituberculatus and its Hox gene families provides insights of decapod evolution.</title>
        <authorList>
            <person name="Jeong J.-H."/>
            <person name="Song I."/>
            <person name="Kim S."/>
            <person name="Choi T."/>
            <person name="Kim D."/>
            <person name="Ryu S."/>
            <person name="Kim W."/>
        </authorList>
    </citation>
    <scope>NUCLEOTIDE SEQUENCE [LARGE SCALE GENOMIC DNA]</scope>
    <source>
        <tissue evidence="1">Muscle</tissue>
    </source>
</reference>
<gene>
    <name evidence="1" type="ORF">E2C01_063896</name>
</gene>
<keyword evidence="2" id="KW-1185">Reference proteome</keyword>
<dbReference type="Proteomes" id="UP000324222">
    <property type="component" value="Unassembled WGS sequence"/>
</dbReference>
<protein>
    <submittedName>
        <fullName evidence="1">Uncharacterized protein</fullName>
    </submittedName>
</protein>
<evidence type="ECO:0000313" key="2">
    <source>
        <dbReference type="Proteomes" id="UP000324222"/>
    </source>
</evidence>
<dbReference type="AlphaFoldDB" id="A0A5B7HIB2"/>